<dbReference type="Proteomes" id="UP000325440">
    <property type="component" value="Unassembled WGS sequence"/>
</dbReference>
<dbReference type="AlphaFoldDB" id="A0A5E4LXV7"/>
<protein>
    <submittedName>
        <fullName evidence="1">Uncharacterized protein</fullName>
    </submittedName>
</protein>
<evidence type="ECO:0000313" key="2">
    <source>
        <dbReference type="Proteomes" id="UP000325440"/>
    </source>
</evidence>
<proteinExistence type="predicted"/>
<sequence length="63" mass="7498">MISINKNQFLTSIENNLKSRLLDNDGENKINLKNILVLEKSTWPEDPDIIYREDDIKYLCKRM</sequence>
<organism evidence="1 2">
    <name type="scientific">Cinara cedri</name>
    <dbReference type="NCBI Taxonomy" id="506608"/>
    <lineage>
        <taxon>Eukaryota</taxon>
        <taxon>Metazoa</taxon>
        <taxon>Ecdysozoa</taxon>
        <taxon>Arthropoda</taxon>
        <taxon>Hexapoda</taxon>
        <taxon>Insecta</taxon>
        <taxon>Pterygota</taxon>
        <taxon>Neoptera</taxon>
        <taxon>Paraneoptera</taxon>
        <taxon>Hemiptera</taxon>
        <taxon>Sternorrhyncha</taxon>
        <taxon>Aphidomorpha</taxon>
        <taxon>Aphidoidea</taxon>
        <taxon>Aphididae</taxon>
        <taxon>Lachninae</taxon>
        <taxon>Cinara</taxon>
    </lineage>
</organism>
<evidence type="ECO:0000313" key="1">
    <source>
        <dbReference type="EMBL" id="VVC24445.1"/>
    </source>
</evidence>
<reference evidence="1 2" key="1">
    <citation type="submission" date="2019-08" db="EMBL/GenBank/DDBJ databases">
        <authorList>
            <person name="Alioto T."/>
            <person name="Alioto T."/>
            <person name="Gomez Garrido J."/>
        </authorList>
    </citation>
    <scope>NUCLEOTIDE SEQUENCE [LARGE SCALE GENOMIC DNA]</scope>
</reference>
<gene>
    <name evidence="1" type="ORF">CINCED_3A020521</name>
</gene>
<dbReference type="EMBL" id="CABPRJ010000002">
    <property type="protein sequence ID" value="VVC24445.1"/>
    <property type="molecule type" value="Genomic_DNA"/>
</dbReference>
<keyword evidence="2" id="KW-1185">Reference proteome</keyword>
<accession>A0A5E4LXV7</accession>
<name>A0A5E4LXV7_9HEMI</name>